<sequence>MTIRKGEQWGSRIKMPSHIRQVHSDAEIAQCSSSDFISITGGDIHFALGSPVFLQSELDCMLLQLDALHVHVTLFDGSRSDYFAASCVQIGRFFSPLHRDRFICLTNGGIVGGRNIAPRAHPNDGRFDVMTIDASMSIRDRLTARKKAVTGSHLPHPLISVRQGDAFTEQRRGRHESLSIDGVDIPKWSEISVSILPDYWQIVV</sequence>
<dbReference type="Gene3D" id="2.60.200.40">
    <property type="match status" value="1"/>
</dbReference>
<dbReference type="EMBL" id="CAEZVQ010000020">
    <property type="protein sequence ID" value="CAB4630515.1"/>
    <property type="molecule type" value="Genomic_DNA"/>
</dbReference>
<reference evidence="2" key="1">
    <citation type="submission" date="2020-05" db="EMBL/GenBank/DDBJ databases">
        <authorList>
            <person name="Chiriac C."/>
            <person name="Salcher M."/>
            <person name="Ghai R."/>
            <person name="Kavagutti S V."/>
        </authorList>
    </citation>
    <scope>NUCLEOTIDE SEQUENCE</scope>
</reference>
<feature type="domain" description="YegS/DAGK C-terminal" evidence="1">
    <location>
        <begin position="102"/>
        <end position="186"/>
    </location>
</feature>
<accession>A0A6J6J1F0</accession>
<evidence type="ECO:0000259" key="1">
    <source>
        <dbReference type="Pfam" id="PF19279"/>
    </source>
</evidence>
<dbReference type="InterPro" id="IPR045540">
    <property type="entry name" value="YegS/DAGK_C"/>
</dbReference>
<proteinExistence type="predicted"/>
<organism evidence="2">
    <name type="scientific">freshwater metagenome</name>
    <dbReference type="NCBI Taxonomy" id="449393"/>
    <lineage>
        <taxon>unclassified sequences</taxon>
        <taxon>metagenomes</taxon>
        <taxon>ecological metagenomes</taxon>
    </lineage>
</organism>
<dbReference type="Pfam" id="PF19279">
    <property type="entry name" value="YegS_C"/>
    <property type="match status" value="1"/>
</dbReference>
<evidence type="ECO:0000313" key="2">
    <source>
        <dbReference type="EMBL" id="CAB4630515.1"/>
    </source>
</evidence>
<dbReference type="AlphaFoldDB" id="A0A6J6J1F0"/>
<dbReference type="SUPFAM" id="SSF111331">
    <property type="entry name" value="NAD kinase/diacylglycerol kinase-like"/>
    <property type="match status" value="1"/>
</dbReference>
<protein>
    <submittedName>
        <fullName evidence="2">Unannotated protein</fullName>
    </submittedName>
</protein>
<name>A0A6J6J1F0_9ZZZZ</name>
<dbReference type="InterPro" id="IPR016064">
    <property type="entry name" value="NAD/diacylglycerol_kinase_sf"/>
</dbReference>
<gene>
    <name evidence="2" type="ORF">UFOPK2086_00289</name>
</gene>